<feature type="transmembrane region" description="Helical" evidence="1">
    <location>
        <begin position="9"/>
        <end position="29"/>
    </location>
</feature>
<dbReference type="GeneID" id="33331295"/>
<keyword evidence="1" id="KW-0812">Transmembrane</keyword>
<reference evidence="2 3" key="1">
    <citation type="submission" date="2016-03" db="EMBL/GenBank/DDBJ databases">
        <title>Complete genome sequence of Thermococcus gorgonarius.</title>
        <authorList>
            <person name="Oger P.M."/>
        </authorList>
    </citation>
    <scope>NUCLEOTIDE SEQUENCE [LARGE SCALE GENOMIC DNA]</scope>
    <source>
        <strain evidence="2 3">W-12</strain>
    </source>
</reference>
<dbReference type="AlphaFoldDB" id="A0A2Z2M3R0"/>
<keyword evidence="3" id="KW-1185">Reference proteome</keyword>
<keyword evidence="1" id="KW-1133">Transmembrane helix</keyword>
<feature type="transmembrane region" description="Helical" evidence="1">
    <location>
        <begin position="35"/>
        <end position="53"/>
    </location>
</feature>
<keyword evidence="1" id="KW-0472">Membrane</keyword>
<accession>A0A2Z2M3R0</accession>
<evidence type="ECO:0008006" key="4">
    <source>
        <dbReference type="Google" id="ProtNLM"/>
    </source>
</evidence>
<proteinExistence type="predicted"/>
<dbReference type="KEGG" id="tgg:A3K92_02065"/>
<gene>
    <name evidence="2" type="ORF">A3K92_02065</name>
</gene>
<evidence type="ECO:0000256" key="1">
    <source>
        <dbReference type="SAM" id="Phobius"/>
    </source>
</evidence>
<dbReference type="RefSeq" id="WP_088884689.1">
    <property type="nucleotide sequence ID" value="NZ_CP014855.1"/>
</dbReference>
<dbReference type="EMBL" id="CP014855">
    <property type="protein sequence ID" value="ASJ00350.1"/>
    <property type="molecule type" value="Genomic_DNA"/>
</dbReference>
<dbReference type="Proteomes" id="UP000250134">
    <property type="component" value="Chromosome"/>
</dbReference>
<organism evidence="2 3">
    <name type="scientific">Thermococcus gorgonarius</name>
    <dbReference type="NCBI Taxonomy" id="71997"/>
    <lineage>
        <taxon>Archaea</taxon>
        <taxon>Methanobacteriati</taxon>
        <taxon>Methanobacteriota</taxon>
        <taxon>Thermococci</taxon>
        <taxon>Thermococcales</taxon>
        <taxon>Thermococcaceae</taxon>
        <taxon>Thermococcus</taxon>
    </lineage>
</organism>
<feature type="transmembrane region" description="Helical" evidence="1">
    <location>
        <begin position="65"/>
        <end position="98"/>
    </location>
</feature>
<protein>
    <recommendedName>
        <fullName evidence="4">Hydrogenase</fullName>
    </recommendedName>
</protein>
<evidence type="ECO:0000313" key="2">
    <source>
        <dbReference type="EMBL" id="ASJ00350.1"/>
    </source>
</evidence>
<sequence length="113" mass="12303">MKSIEAKHAVFISLLMISTYFGGITALSINDRLQLAGGTFITALHLVILIGLWKGMEWSVSAGKYLIFLDLMFSILWMMLGVLAQGATLFALSALTLILLSDPEVEGQILGRT</sequence>
<evidence type="ECO:0000313" key="3">
    <source>
        <dbReference type="Proteomes" id="UP000250134"/>
    </source>
</evidence>
<name>A0A2Z2M3R0_THEGO</name>
<dbReference type="OrthoDB" id="100795at2157"/>